<keyword evidence="2" id="KW-0472">Membrane</keyword>
<evidence type="ECO:0000256" key="2">
    <source>
        <dbReference type="SAM" id="Phobius"/>
    </source>
</evidence>
<accession>A0A8J3INC3</accession>
<name>A0A8J3INC3_9CHLR</name>
<dbReference type="EMBL" id="BNJK01000002">
    <property type="protein sequence ID" value="GHO98804.1"/>
    <property type="molecule type" value="Genomic_DNA"/>
</dbReference>
<evidence type="ECO:0000313" key="4">
    <source>
        <dbReference type="Proteomes" id="UP000597444"/>
    </source>
</evidence>
<evidence type="ECO:0000313" key="3">
    <source>
        <dbReference type="EMBL" id="GHO98804.1"/>
    </source>
</evidence>
<feature type="compositionally biased region" description="Low complexity" evidence="1">
    <location>
        <begin position="15"/>
        <end position="30"/>
    </location>
</feature>
<feature type="transmembrane region" description="Helical" evidence="2">
    <location>
        <begin position="235"/>
        <end position="258"/>
    </location>
</feature>
<evidence type="ECO:0008006" key="5">
    <source>
        <dbReference type="Google" id="ProtNLM"/>
    </source>
</evidence>
<keyword evidence="2" id="KW-0812">Transmembrane</keyword>
<evidence type="ECO:0000256" key="1">
    <source>
        <dbReference type="SAM" id="MobiDB-lite"/>
    </source>
</evidence>
<keyword evidence="2" id="KW-1133">Transmembrane helix</keyword>
<feature type="compositionally biased region" description="Pro residues" evidence="1">
    <location>
        <begin position="42"/>
        <end position="58"/>
    </location>
</feature>
<feature type="compositionally biased region" description="Low complexity" evidence="1">
    <location>
        <begin position="59"/>
        <end position="74"/>
    </location>
</feature>
<reference evidence="3" key="1">
    <citation type="submission" date="2020-10" db="EMBL/GenBank/DDBJ databases">
        <title>Taxonomic study of unclassified bacteria belonging to the class Ktedonobacteria.</title>
        <authorList>
            <person name="Yabe S."/>
            <person name="Wang C.M."/>
            <person name="Zheng Y."/>
            <person name="Sakai Y."/>
            <person name="Cavaletti L."/>
            <person name="Monciardini P."/>
            <person name="Donadio S."/>
        </authorList>
    </citation>
    <scope>NUCLEOTIDE SEQUENCE</scope>
    <source>
        <strain evidence="3">ID150040</strain>
    </source>
</reference>
<dbReference type="Proteomes" id="UP000597444">
    <property type="component" value="Unassembled WGS sequence"/>
</dbReference>
<dbReference type="AlphaFoldDB" id="A0A8J3INC3"/>
<gene>
    <name evidence="3" type="ORF">KSF_088520</name>
</gene>
<keyword evidence="4" id="KW-1185">Reference proteome</keyword>
<protein>
    <recommendedName>
        <fullName evidence="5">Inner membrane component domain-containing protein</fullName>
    </recommendedName>
</protein>
<proteinExistence type="predicted"/>
<sequence length="270" mass="30661">MYQPPQGQQPSPEMYQPQFQQGYPQSQPGFAPQQQPYTQPHPEYPPMPVPGQPAPNYPPQQMMYPQQPMASPQSGYLPPQQPMIQQAGYPQQMMYPQQQQMPMQPMMAMLPQQIMQNNINVNVQQKGPGFLMRAFYFLFVGWWLGYIWLCIGFGLCSLIITLPLGLMMLNRLPQVMTLKQSGTSTSVNVSTVAVQQAGGPSVMVQNVNVNVGGTQQQNMLIRALYFIFVGWWAGYIWANLAYFCCLTLILLPVGVMMFDRLPMVLTLRRN</sequence>
<dbReference type="RefSeq" id="WP_220209496.1">
    <property type="nucleotide sequence ID" value="NZ_BNJK01000002.1"/>
</dbReference>
<feature type="compositionally biased region" description="Polar residues" evidence="1">
    <location>
        <begin position="1"/>
        <end position="11"/>
    </location>
</feature>
<feature type="region of interest" description="Disordered" evidence="1">
    <location>
        <begin position="1"/>
        <end position="77"/>
    </location>
</feature>
<comment type="caution">
    <text evidence="3">The sequence shown here is derived from an EMBL/GenBank/DDBJ whole genome shotgun (WGS) entry which is preliminary data.</text>
</comment>
<organism evidence="3 4">
    <name type="scientific">Reticulibacter mediterranei</name>
    <dbReference type="NCBI Taxonomy" id="2778369"/>
    <lineage>
        <taxon>Bacteria</taxon>
        <taxon>Bacillati</taxon>
        <taxon>Chloroflexota</taxon>
        <taxon>Ktedonobacteria</taxon>
        <taxon>Ktedonobacterales</taxon>
        <taxon>Reticulibacteraceae</taxon>
        <taxon>Reticulibacter</taxon>
    </lineage>
</organism>
<feature type="transmembrane region" description="Helical" evidence="2">
    <location>
        <begin position="134"/>
        <end position="160"/>
    </location>
</feature>